<sequence length="611" mass="64844">MLPARDGPPGSSLVRPTGFAELLRTPELLSLLLSGAAPAEQSRAREWSRAARDMFEQQRRSLVLRDERRLANRRERRSLEFLGTAAAGMLRHGCRPQKVELRLWRGPLEARRRCGASLLQAFENIRSSHPGSFRAPTCLALAAPLLNPFFARAIASAFPALDSLELMDPLSGTCEQGSIAEGLAMLLGGGPSGGSLLPQLETLGIPASDPSAATCVAALSGCARLRSLRISVSPEQPGVAEHLARLTQLAVLQLQVVGGAEEERRLLDTVCGALTGLQSLTLHSGLELPAATFAGMAALQELDVRCASLCADGLDGLASLSSLTSLAVLTLMPPFGWPLPPQLRTLLLHGSEQPIEMLAALRPPAGLACSIVLKAWAGLRVVRGRHTTHDGALLPTGEAALCGAIRVLVTSASRMSISSIYYDGYETDEETGAVEQVEWPLVLRPVAGTDGPGGRHHGSWLAALASPGLTELRLDNIGLSVDDVRSIIRCLPGLEILELDGHCDCTLYALPLLAAGLPRLRTLALCGGNWESRPDYHHGGGIAGSNLSEALSALSTLILDPRFTGVVLLSWNGAWVEGADHNVTALAQQLQGRLTRAGVDPTRVRVVRDLP</sequence>
<dbReference type="SUPFAM" id="SSF52047">
    <property type="entry name" value="RNI-like"/>
    <property type="match status" value="1"/>
</dbReference>
<evidence type="ECO:0000313" key="3">
    <source>
        <dbReference type="Proteomes" id="UP000236333"/>
    </source>
</evidence>
<name>A0A2J8A8R0_9CHLO</name>
<dbReference type="EMBL" id="PGGS01000112">
    <property type="protein sequence ID" value="PNH08891.1"/>
    <property type="molecule type" value="Genomic_DNA"/>
</dbReference>
<dbReference type="OrthoDB" id="562334at2759"/>
<organism evidence="2 3">
    <name type="scientific">Tetrabaena socialis</name>
    <dbReference type="NCBI Taxonomy" id="47790"/>
    <lineage>
        <taxon>Eukaryota</taxon>
        <taxon>Viridiplantae</taxon>
        <taxon>Chlorophyta</taxon>
        <taxon>core chlorophytes</taxon>
        <taxon>Chlorophyceae</taxon>
        <taxon>CS clade</taxon>
        <taxon>Chlamydomonadales</taxon>
        <taxon>Tetrabaenaceae</taxon>
        <taxon>Tetrabaena</taxon>
    </lineage>
</organism>
<gene>
    <name evidence="2" type="ORF">TSOC_004539</name>
</gene>
<protein>
    <submittedName>
        <fullName evidence="2">Uncharacterized protein</fullName>
    </submittedName>
</protein>
<dbReference type="Proteomes" id="UP000236333">
    <property type="component" value="Unassembled WGS sequence"/>
</dbReference>
<comment type="caution">
    <text evidence="2">The sequence shown here is derived from an EMBL/GenBank/DDBJ whole genome shotgun (WGS) entry which is preliminary data.</text>
</comment>
<evidence type="ECO:0000256" key="1">
    <source>
        <dbReference type="ARBA" id="ARBA00004430"/>
    </source>
</evidence>
<reference evidence="2 3" key="1">
    <citation type="journal article" date="2017" name="Mol. Biol. Evol.">
        <title>The 4-celled Tetrabaena socialis nuclear genome reveals the essential components for genetic control of cell number at the origin of multicellularity in the volvocine lineage.</title>
        <authorList>
            <person name="Featherston J."/>
            <person name="Arakaki Y."/>
            <person name="Hanschen E.R."/>
            <person name="Ferris P.J."/>
            <person name="Michod R.E."/>
            <person name="Olson B.J.S.C."/>
            <person name="Nozaki H."/>
            <person name="Durand P.M."/>
        </authorList>
    </citation>
    <scope>NUCLEOTIDE SEQUENCE [LARGE SCALE GENOMIC DNA]</scope>
    <source>
        <strain evidence="2 3">NIES-571</strain>
    </source>
</reference>
<dbReference type="AlphaFoldDB" id="A0A2J8A8R0"/>
<dbReference type="Gene3D" id="3.80.10.10">
    <property type="entry name" value="Ribonuclease Inhibitor"/>
    <property type="match status" value="2"/>
</dbReference>
<dbReference type="InterPro" id="IPR032675">
    <property type="entry name" value="LRR_dom_sf"/>
</dbReference>
<comment type="subcellular location">
    <subcellularLocation>
        <location evidence="1">Cytoplasm</location>
        <location evidence="1">Cytoskeleton</location>
        <location evidence="1">Cilium axoneme</location>
    </subcellularLocation>
</comment>
<proteinExistence type="predicted"/>
<evidence type="ECO:0000313" key="2">
    <source>
        <dbReference type="EMBL" id="PNH08891.1"/>
    </source>
</evidence>
<keyword evidence="3" id="KW-1185">Reference proteome</keyword>
<accession>A0A2J8A8R0</accession>
<dbReference type="GO" id="GO:0005930">
    <property type="term" value="C:axoneme"/>
    <property type="evidence" value="ECO:0007669"/>
    <property type="project" value="UniProtKB-SubCell"/>
</dbReference>